<evidence type="ECO:0000313" key="3">
    <source>
        <dbReference type="Proteomes" id="UP001603857"/>
    </source>
</evidence>
<dbReference type="Gene3D" id="1.10.10.10">
    <property type="entry name" value="Winged helix-like DNA-binding domain superfamily/Winged helix DNA-binding domain"/>
    <property type="match status" value="1"/>
</dbReference>
<feature type="domain" description="O-methyltransferase dimerisation" evidence="1">
    <location>
        <begin position="23"/>
        <end position="66"/>
    </location>
</feature>
<gene>
    <name evidence="2" type="ORF">Fmac_011625</name>
</gene>
<protein>
    <recommendedName>
        <fullName evidence="1">O-methyltransferase dimerisation domain-containing protein</fullName>
    </recommendedName>
</protein>
<accession>A0ABD1MMZ9</accession>
<dbReference type="InterPro" id="IPR012967">
    <property type="entry name" value="COMT_dimerisation"/>
</dbReference>
<sequence>MDSNFAEENNACNSAMNHYLRPMYFAALNAAIELNLFEIIAKASPVGVSASDVASELPTQHPELSRTESVEVVVFFVSFNFKETFCDFDMGVFEKVHGVPFYKFMADPALNNIFNKAMANIGRITRYLKHIQDFKEYRR</sequence>
<evidence type="ECO:0000259" key="1">
    <source>
        <dbReference type="Pfam" id="PF08100"/>
    </source>
</evidence>
<name>A0ABD1MMZ9_9FABA</name>
<keyword evidence="3" id="KW-1185">Reference proteome</keyword>
<dbReference type="EMBL" id="JBGMDY010000004">
    <property type="protein sequence ID" value="KAL2337179.1"/>
    <property type="molecule type" value="Genomic_DNA"/>
</dbReference>
<dbReference type="AlphaFoldDB" id="A0ABD1MMZ9"/>
<comment type="caution">
    <text evidence="2">The sequence shown here is derived from an EMBL/GenBank/DDBJ whole genome shotgun (WGS) entry which is preliminary data.</text>
</comment>
<dbReference type="InterPro" id="IPR036388">
    <property type="entry name" value="WH-like_DNA-bd_sf"/>
</dbReference>
<dbReference type="SUPFAM" id="SSF46785">
    <property type="entry name" value="Winged helix' DNA-binding domain"/>
    <property type="match status" value="1"/>
</dbReference>
<dbReference type="Pfam" id="PF08100">
    <property type="entry name" value="Dimerisation"/>
    <property type="match status" value="1"/>
</dbReference>
<organism evidence="2 3">
    <name type="scientific">Flemingia macrophylla</name>
    <dbReference type="NCBI Taxonomy" id="520843"/>
    <lineage>
        <taxon>Eukaryota</taxon>
        <taxon>Viridiplantae</taxon>
        <taxon>Streptophyta</taxon>
        <taxon>Embryophyta</taxon>
        <taxon>Tracheophyta</taxon>
        <taxon>Spermatophyta</taxon>
        <taxon>Magnoliopsida</taxon>
        <taxon>eudicotyledons</taxon>
        <taxon>Gunneridae</taxon>
        <taxon>Pentapetalae</taxon>
        <taxon>rosids</taxon>
        <taxon>fabids</taxon>
        <taxon>Fabales</taxon>
        <taxon>Fabaceae</taxon>
        <taxon>Papilionoideae</taxon>
        <taxon>50 kb inversion clade</taxon>
        <taxon>NPAAA clade</taxon>
        <taxon>indigoferoid/millettioid clade</taxon>
        <taxon>Phaseoleae</taxon>
        <taxon>Flemingia</taxon>
    </lineage>
</organism>
<proteinExistence type="predicted"/>
<dbReference type="Proteomes" id="UP001603857">
    <property type="component" value="Unassembled WGS sequence"/>
</dbReference>
<reference evidence="2 3" key="1">
    <citation type="submission" date="2024-08" db="EMBL/GenBank/DDBJ databases">
        <title>Insights into the chromosomal genome structure of Flemingia macrophylla.</title>
        <authorList>
            <person name="Ding Y."/>
            <person name="Zhao Y."/>
            <person name="Bi W."/>
            <person name="Wu M."/>
            <person name="Zhao G."/>
            <person name="Gong Y."/>
            <person name="Li W."/>
            <person name="Zhang P."/>
        </authorList>
    </citation>
    <scope>NUCLEOTIDE SEQUENCE [LARGE SCALE GENOMIC DNA]</scope>
    <source>
        <strain evidence="2">DYQJB</strain>
        <tissue evidence="2">Leaf</tissue>
    </source>
</reference>
<evidence type="ECO:0000313" key="2">
    <source>
        <dbReference type="EMBL" id="KAL2337179.1"/>
    </source>
</evidence>
<dbReference type="InterPro" id="IPR036390">
    <property type="entry name" value="WH_DNA-bd_sf"/>
</dbReference>